<dbReference type="Proteomes" id="UP000295807">
    <property type="component" value="Unassembled WGS sequence"/>
</dbReference>
<sequence length="349" mass="38843">MLNGIIEKNTGRAKSREAGKSFLIIQTAFIGDVVLATVLIEKLHRHFPDSRIDFLLRKGNEGLLKGHPFLNEVLIWEKGAGKYKNLLSLSREIRRKKYSAVINLQRFAATGALTAFSGASRSIGFNKNPLSFLFTKKVKHVFGTGEDAKHEVERNLDLVKSFTDFEPEMPRLYPSDADFDAVAPFKGSAYICIAPTSVWFTKQFPLDKWIEFIQLLPPKLPVYLLGGSGDAALCEDLRQLTRRESVRNLCGQLSFLQSAALLKDAVMNYVNDSAPMHLCSAMNAPVTAVYCSTVPAFGYGPLSANSHIVQLAEPLYCRPCGLHGYRECPEGHFKCARLIDPMQLLNTMP</sequence>
<proteinExistence type="predicted"/>
<accession>A0A4R3KQ81</accession>
<organism evidence="4 5">
    <name type="scientific">Anseongella ginsenosidimutans</name>
    <dbReference type="NCBI Taxonomy" id="496056"/>
    <lineage>
        <taxon>Bacteria</taxon>
        <taxon>Pseudomonadati</taxon>
        <taxon>Bacteroidota</taxon>
        <taxon>Sphingobacteriia</taxon>
        <taxon>Sphingobacteriales</taxon>
        <taxon>Sphingobacteriaceae</taxon>
        <taxon>Anseongella</taxon>
    </lineage>
</organism>
<evidence type="ECO:0000256" key="3">
    <source>
        <dbReference type="SAM" id="Phobius"/>
    </source>
</evidence>
<dbReference type="GO" id="GO:0005829">
    <property type="term" value="C:cytosol"/>
    <property type="evidence" value="ECO:0007669"/>
    <property type="project" value="TreeGrafter"/>
</dbReference>
<dbReference type="CDD" id="cd03789">
    <property type="entry name" value="GT9_LPS_heptosyltransferase"/>
    <property type="match status" value="1"/>
</dbReference>
<protein>
    <submittedName>
        <fullName evidence="4">Heptosyltransferase-2</fullName>
    </submittedName>
</protein>
<evidence type="ECO:0000256" key="2">
    <source>
        <dbReference type="ARBA" id="ARBA00022679"/>
    </source>
</evidence>
<dbReference type="AlphaFoldDB" id="A0A4R3KQ81"/>
<comment type="caution">
    <text evidence="4">The sequence shown here is derived from an EMBL/GenBank/DDBJ whole genome shotgun (WGS) entry which is preliminary data.</text>
</comment>
<dbReference type="PANTHER" id="PTHR30160:SF1">
    <property type="entry name" value="LIPOPOLYSACCHARIDE 1,2-N-ACETYLGLUCOSAMINETRANSFERASE-RELATED"/>
    <property type="match status" value="1"/>
</dbReference>
<dbReference type="RefSeq" id="WP_207910294.1">
    <property type="nucleotide sequence ID" value="NZ_CP042432.1"/>
</dbReference>
<dbReference type="EMBL" id="SMAD01000006">
    <property type="protein sequence ID" value="TCS86906.1"/>
    <property type="molecule type" value="Genomic_DNA"/>
</dbReference>
<evidence type="ECO:0000313" key="5">
    <source>
        <dbReference type="Proteomes" id="UP000295807"/>
    </source>
</evidence>
<dbReference type="Pfam" id="PF01075">
    <property type="entry name" value="Glyco_transf_9"/>
    <property type="match status" value="1"/>
</dbReference>
<dbReference type="Gene3D" id="3.40.50.2000">
    <property type="entry name" value="Glycogen Phosphorylase B"/>
    <property type="match status" value="2"/>
</dbReference>
<evidence type="ECO:0000313" key="4">
    <source>
        <dbReference type="EMBL" id="TCS86906.1"/>
    </source>
</evidence>
<dbReference type="SUPFAM" id="SSF53756">
    <property type="entry name" value="UDP-Glycosyltransferase/glycogen phosphorylase"/>
    <property type="match status" value="1"/>
</dbReference>
<keyword evidence="3" id="KW-1133">Transmembrane helix</keyword>
<feature type="transmembrane region" description="Helical" evidence="3">
    <location>
        <begin position="21"/>
        <end position="40"/>
    </location>
</feature>
<keyword evidence="2 4" id="KW-0808">Transferase</keyword>
<dbReference type="GO" id="GO:0009244">
    <property type="term" value="P:lipopolysaccharide core region biosynthetic process"/>
    <property type="evidence" value="ECO:0007669"/>
    <property type="project" value="TreeGrafter"/>
</dbReference>
<keyword evidence="1" id="KW-0328">Glycosyltransferase</keyword>
<keyword evidence="3" id="KW-0472">Membrane</keyword>
<evidence type="ECO:0000256" key="1">
    <source>
        <dbReference type="ARBA" id="ARBA00022676"/>
    </source>
</evidence>
<reference evidence="4 5" key="1">
    <citation type="submission" date="2019-03" db="EMBL/GenBank/DDBJ databases">
        <title>Genomic Encyclopedia of Type Strains, Phase IV (KMG-IV): sequencing the most valuable type-strain genomes for metagenomic binning, comparative biology and taxonomic classification.</title>
        <authorList>
            <person name="Goeker M."/>
        </authorList>
    </citation>
    <scope>NUCLEOTIDE SEQUENCE [LARGE SCALE GENOMIC DNA]</scope>
    <source>
        <strain evidence="4 5">DSM 21100</strain>
    </source>
</reference>
<name>A0A4R3KQ81_9SPHI</name>
<dbReference type="GO" id="GO:0008713">
    <property type="term" value="F:ADP-heptose-lipopolysaccharide heptosyltransferase activity"/>
    <property type="evidence" value="ECO:0007669"/>
    <property type="project" value="TreeGrafter"/>
</dbReference>
<dbReference type="InterPro" id="IPR051199">
    <property type="entry name" value="LPS_LOS_Heptosyltrfase"/>
</dbReference>
<gene>
    <name evidence="4" type="ORF">EDD80_106222</name>
</gene>
<keyword evidence="5" id="KW-1185">Reference proteome</keyword>
<keyword evidence="3" id="KW-0812">Transmembrane</keyword>
<dbReference type="PANTHER" id="PTHR30160">
    <property type="entry name" value="TETRAACYLDISACCHARIDE 4'-KINASE-RELATED"/>
    <property type="match status" value="1"/>
</dbReference>
<dbReference type="InterPro" id="IPR002201">
    <property type="entry name" value="Glyco_trans_9"/>
</dbReference>